<evidence type="ECO:0000313" key="3">
    <source>
        <dbReference type="EMBL" id="MDP9863444.1"/>
    </source>
</evidence>
<keyword evidence="2" id="KW-0812">Transmembrane</keyword>
<feature type="transmembrane region" description="Helical" evidence="2">
    <location>
        <begin position="34"/>
        <end position="55"/>
    </location>
</feature>
<dbReference type="Proteomes" id="UP001230426">
    <property type="component" value="Unassembled WGS sequence"/>
</dbReference>
<evidence type="ECO:0000256" key="2">
    <source>
        <dbReference type="SAM" id="Phobius"/>
    </source>
</evidence>
<proteinExistence type="predicted"/>
<feature type="region of interest" description="Disordered" evidence="1">
    <location>
        <begin position="102"/>
        <end position="135"/>
    </location>
</feature>
<evidence type="ECO:0000256" key="1">
    <source>
        <dbReference type="SAM" id="MobiDB-lite"/>
    </source>
</evidence>
<comment type="caution">
    <text evidence="3">The sequence shown here is derived from an EMBL/GenBank/DDBJ whole genome shotgun (WGS) entry which is preliminary data.</text>
</comment>
<feature type="compositionally biased region" description="Low complexity" evidence="1">
    <location>
        <begin position="112"/>
        <end position="121"/>
    </location>
</feature>
<feature type="compositionally biased region" description="Gly residues" evidence="1">
    <location>
        <begin position="102"/>
        <end position="111"/>
    </location>
</feature>
<organism evidence="3 4">
    <name type="scientific">Streptosporangium brasiliense</name>
    <dbReference type="NCBI Taxonomy" id="47480"/>
    <lineage>
        <taxon>Bacteria</taxon>
        <taxon>Bacillati</taxon>
        <taxon>Actinomycetota</taxon>
        <taxon>Actinomycetes</taxon>
        <taxon>Streptosporangiales</taxon>
        <taxon>Streptosporangiaceae</taxon>
        <taxon>Streptosporangium</taxon>
    </lineage>
</organism>
<evidence type="ECO:0000313" key="4">
    <source>
        <dbReference type="Proteomes" id="UP001230426"/>
    </source>
</evidence>
<reference evidence="3 4" key="1">
    <citation type="submission" date="2023-07" db="EMBL/GenBank/DDBJ databases">
        <title>Sequencing the genomes of 1000 actinobacteria strains.</title>
        <authorList>
            <person name="Klenk H.-P."/>
        </authorList>
    </citation>
    <scope>NUCLEOTIDE SEQUENCE [LARGE SCALE GENOMIC DNA]</scope>
    <source>
        <strain evidence="3 4">DSM 44109</strain>
    </source>
</reference>
<name>A0ABT9R2J0_9ACTN</name>
<gene>
    <name evidence="3" type="ORF">J2S55_002710</name>
</gene>
<keyword evidence="2" id="KW-0472">Membrane</keyword>
<dbReference type="RefSeq" id="WP_306860329.1">
    <property type="nucleotide sequence ID" value="NZ_JAUSRB010000002.1"/>
</dbReference>
<dbReference type="EMBL" id="JAUSRB010000002">
    <property type="protein sequence ID" value="MDP9863444.1"/>
    <property type="molecule type" value="Genomic_DNA"/>
</dbReference>
<protein>
    <submittedName>
        <fullName evidence="3">Uncharacterized protein</fullName>
    </submittedName>
</protein>
<keyword evidence="4" id="KW-1185">Reference proteome</keyword>
<accession>A0ABT9R2J0</accession>
<keyword evidence="2" id="KW-1133">Transmembrane helix</keyword>
<feature type="compositionally biased region" description="Gly residues" evidence="1">
    <location>
        <begin position="126"/>
        <end position="135"/>
    </location>
</feature>
<sequence length="157" mass="16447">MMTQADEPYVPRRLSDPADDPQPPEEPSGCTGRLAAVLITVVLVSVLGVSFWSAWRPEDDGRRESSAHCVDLDSLGADGGYRVVDDERCRAGDDGSGRGSYGWYHGGGRTGGRVSSGTTVRPPGHKGSGVGGGGSDLLSRVDEVIGSLFGGHGSRRY</sequence>
<feature type="region of interest" description="Disordered" evidence="1">
    <location>
        <begin position="1"/>
        <end position="30"/>
    </location>
</feature>